<dbReference type="RefSeq" id="WP_112676525.1">
    <property type="nucleotide sequence ID" value="NZ_PYAG01000012.1"/>
</dbReference>
<organism evidence="1 2">
    <name type="scientific">Micromonospora saelicesensis</name>
    <dbReference type="NCBI Taxonomy" id="285676"/>
    <lineage>
        <taxon>Bacteria</taxon>
        <taxon>Bacillati</taxon>
        <taxon>Actinomycetota</taxon>
        <taxon>Actinomycetes</taxon>
        <taxon>Micromonosporales</taxon>
        <taxon>Micromonosporaceae</taxon>
        <taxon>Micromonospora</taxon>
    </lineage>
</organism>
<reference evidence="1 2" key="1">
    <citation type="submission" date="2018-03" db="EMBL/GenBank/DDBJ databases">
        <title>Defining the species Micromonospora saelicesensis and Micromonospora noduli under the framework of genomics.</title>
        <authorList>
            <person name="Riesco R."/>
            <person name="Trujillo M.E."/>
        </authorList>
    </citation>
    <scope>NUCLEOTIDE SEQUENCE [LARGE SCALE GENOMIC DNA]</scope>
    <source>
        <strain evidence="1 2">PSN13</strain>
    </source>
</reference>
<dbReference type="InterPro" id="IPR031009">
    <property type="entry name" value="Tcm_partner"/>
</dbReference>
<dbReference type="NCBIfam" id="TIGR04474">
    <property type="entry name" value="tcm_partner"/>
    <property type="match status" value="1"/>
</dbReference>
<protein>
    <recommendedName>
        <fullName evidence="3">Three-Cys-motif partner protein</fullName>
    </recommendedName>
</protein>
<evidence type="ECO:0000313" key="1">
    <source>
        <dbReference type="EMBL" id="RAO34351.1"/>
    </source>
</evidence>
<proteinExistence type="predicted"/>
<sequence length="382" mass="42200">MSFFEEKKAAAILKHAILDSYIDPFVGKTGKHSTDHRVAFIDAYAGEGRYESGAEASPSMLMRKAQALSALPRKLECYFVEDNPEVFAKLEAVVEREGSGLPVRPQLFPGKAGQHLTHLLNLVDGIPLLLFLDPYGLMVPFELAVTAFTSRTRGYGAPATELLINFNATGLRRIAGHLTSPKGSEATLRAMDEVFGGSEWRQIWLEHAADRNASDEDRAAAEEAVVNEYAGRFAKAARCGVWTADVRNRAHHRPVYHLVFLTRHPDGMSAFAEALSLGLEKWRKALHLIDNADTLFGDEDAFKASEETLAAEWVDEIAANLRAQMEGGQAFTIIDRYNEVFGSATGLARQTHLRKAWKRLHAAGVTRTDSKGDLIKKRIEPA</sequence>
<evidence type="ECO:0000313" key="2">
    <source>
        <dbReference type="Proteomes" id="UP000249419"/>
    </source>
</evidence>
<dbReference type="EMBL" id="PYAG01000012">
    <property type="protein sequence ID" value="RAO34351.1"/>
    <property type="molecule type" value="Genomic_DNA"/>
</dbReference>
<dbReference type="Proteomes" id="UP000249419">
    <property type="component" value="Unassembled WGS sequence"/>
</dbReference>
<gene>
    <name evidence="1" type="ORF">PSN13_03218</name>
</gene>
<evidence type="ECO:0008006" key="3">
    <source>
        <dbReference type="Google" id="ProtNLM"/>
    </source>
</evidence>
<dbReference type="AlphaFoldDB" id="A0A328NRW5"/>
<accession>A0A328NRW5</accession>
<name>A0A328NRW5_9ACTN</name>
<comment type="caution">
    <text evidence="1">The sequence shown here is derived from an EMBL/GenBank/DDBJ whole genome shotgun (WGS) entry which is preliminary data.</text>
</comment>